<dbReference type="AlphaFoldDB" id="A0A024TP43"/>
<organism evidence="1">
    <name type="scientific">Aphanomyces invadans</name>
    <dbReference type="NCBI Taxonomy" id="157072"/>
    <lineage>
        <taxon>Eukaryota</taxon>
        <taxon>Sar</taxon>
        <taxon>Stramenopiles</taxon>
        <taxon>Oomycota</taxon>
        <taxon>Saprolegniomycetes</taxon>
        <taxon>Saprolegniales</taxon>
        <taxon>Verrucalvaceae</taxon>
        <taxon>Aphanomyces</taxon>
    </lineage>
</organism>
<gene>
    <name evidence="1" type="ORF">H310_10923</name>
</gene>
<dbReference type="VEuPathDB" id="FungiDB:H310_10923"/>
<dbReference type="RefSeq" id="XP_008875636.1">
    <property type="nucleotide sequence ID" value="XM_008877414.1"/>
</dbReference>
<name>A0A024TP43_9STRA</name>
<proteinExistence type="predicted"/>
<reference evidence="1" key="1">
    <citation type="submission" date="2013-12" db="EMBL/GenBank/DDBJ databases">
        <title>The Genome Sequence of Aphanomyces invadans NJM9701.</title>
        <authorList>
            <consortium name="The Broad Institute Genomics Platform"/>
            <person name="Russ C."/>
            <person name="Tyler B."/>
            <person name="van West P."/>
            <person name="Dieguez-Uribeondo J."/>
            <person name="Young S.K."/>
            <person name="Zeng Q."/>
            <person name="Gargeya S."/>
            <person name="Fitzgerald M."/>
            <person name="Abouelleil A."/>
            <person name="Alvarado L."/>
            <person name="Chapman S.B."/>
            <person name="Gainer-Dewar J."/>
            <person name="Goldberg J."/>
            <person name="Griggs A."/>
            <person name="Gujja S."/>
            <person name="Hansen M."/>
            <person name="Howarth C."/>
            <person name="Imamovic A."/>
            <person name="Ireland A."/>
            <person name="Larimer J."/>
            <person name="McCowan C."/>
            <person name="Murphy C."/>
            <person name="Pearson M."/>
            <person name="Poon T.W."/>
            <person name="Priest M."/>
            <person name="Roberts A."/>
            <person name="Saif S."/>
            <person name="Shea T."/>
            <person name="Sykes S."/>
            <person name="Wortman J."/>
            <person name="Nusbaum C."/>
            <person name="Birren B."/>
        </authorList>
    </citation>
    <scope>NUCLEOTIDE SEQUENCE [LARGE SCALE GENOMIC DNA]</scope>
    <source>
        <strain evidence="1">NJM9701</strain>
    </source>
</reference>
<dbReference type="GeneID" id="20087973"/>
<accession>A0A024TP43</accession>
<protein>
    <submittedName>
        <fullName evidence="1">Uncharacterized protein</fullName>
    </submittedName>
</protein>
<sequence>MNSAGVTFVSKRNPFTPDSPKSLIYYGLGRVRDIDMLVHHVTESLDVFVQENLVVLNMLLQILQHGDGVENHLNGL</sequence>
<evidence type="ECO:0000313" key="1">
    <source>
        <dbReference type="EMBL" id="ETV95885.1"/>
    </source>
</evidence>
<dbReference type="EMBL" id="KI913979">
    <property type="protein sequence ID" value="ETV95885.1"/>
    <property type="molecule type" value="Genomic_DNA"/>
</dbReference>